<dbReference type="AlphaFoldDB" id="A0A2B4RJX3"/>
<accession>A0A2B4RJX3</accession>
<dbReference type="Proteomes" id="UP000225706">
    <property type="component" value="Unassembled WGS sequence"/>
</dbReference>
<keyword evidence="2" id="KW-1185">Reference proteome</keyword>
<organism evidence="1 2">
    <name type="scientific">Stylophora pistillata</name>
    <name type="common">Smooth cauliflower coral</name>
    <dbReference type="NCBI Taxonomy" id="50429"/>
    <lineage>
        <taxon>Eukaryota</taxon>
        <taxon>Metazoa</taxon>
        <taxon>Cnidaria</taxon>
        <taxon>Anthozoa</taxon>
        <taxon>Hexacorallia</taxon>
        <taxon>Scleractinia</taxon>
        <taxon>Astrocoeniina</taxon>
        <taxon>Pocilloporidae</taxon>
        <taxon>Stylophora</taxon>
    </lineage>
</organism>
<evidence type="ECO:0000313" key="1">
    <source>
        <dbReference type="EMBL" id="PFX16555.1"/>
    </source>
</evidence>
<comment type="caution">
    <text evidence="1">The sequence shown here is derived from an EMBL/GenBank/DDBJ whole genome shotgun (WGS) entry which is preliminary data.</text>
</comment>
<proteinExistence type="predicted"/>
<reference evidence="2" key="1">
    <citation type="journal article" date="2017" name="bioRxiv">
        <title>Comparative analysis of the genomes of Stylophora pistillata and Acropora digitifera provides evidence for extensive differences between species of corals.</title>
        <authorList>
            <person name="Voolstra C.R."/>
            <person name="Li Y."/>
            <person name="Liew Y.J."/>
            <person name="Baumgarten S."/>
            <person name="Zoccola D."/>
            <person name="Flot J.-F."/>
            <person name="Tambutte S."/>
            <person name="Allemand D."/>
            <person name="Aranda M."/>
        </authorList>
    </citation>
    <scope>NUCLEOTIDE SEQUENCE [LARGE SCALE GENOMIC DNA]</scope>
</reference>
<evidence type="ECO:0000313" key="2">
    <source>
        <dbReference type="Proteomes" id="UP000225706"/>
    </source>
</evidence>
<gene>
    <name evidence="1" type="ORF">AWC38_SpisGene19165</name>
</gene>
<name>A0A2B4RJX3_STYPI</name>
<dbReference type="EMBL" id="LSMT01000537">
    <property type="protein sequence ID" value="PFX16555.1"/>
    <property type="molecule type" value="Genomic_DNA"/>
</dbReference>
<protein>
    <submittedName>
        <fullName evidence="1">Uncharacterized protein</fullName>
    </submittedName>
</protein>
<sequence length="181" mass="20606">MGLFAFITNLEDYHLKCIKHVYCLRAFGQSCGKQCYSQKTGKCCVCDDVADKGCYCKRCYSQRTGKCCVCADVACKGFYCKRCYVISTGICSECNAEAGNGFCKRCYSSRTGKCCQCDRITEQGMYCNECYDSNWPPPLRIEVSSGGEHFKFYGRERDLQKYINVANHGQRRELDFKDISD</sequence>